<sequence length="50" mass="5559">FAEYVGSMDAAPTNDDTSFLMYGMGAYCGNLKRLAYVEGEQSTCWLLRDP</sequence>
<feature type="non-terminal residue" evidence="1">
    <location>
        <position position="1"/>
    </location>
</feature>
<dbReference type="Proteomes" id="UP001439008">
    <property type="component" value="Unassembled WGS sequence"/>
</dbReference>
<organism evidence="1 2">
    <name type="scientific">Bonamia ostreae</name>
    <dbReference type="NCBI Taxonomy" id="126728"/>
    <lineage>
        <taxon>Eukaryota</taxon>
        <taxon>Sar</taxon>
        <taxon>Rhizaria</taxon>
        <taxon>Endomyxa</taxon>
        <taxon>Ascetosporea</taxon>
        <taxon>Haplosporida</taxon>
        <taxon>Bonamia</taxon>
    </lineage>
</organism>
<reference evidence="1 2" key="1">
    <citation type="journal article" date="2024" name="BMC Biol.">
        <title>Comparative genomics of Ascetosporea gives new insight into the evolutionary basis for animal parasitism in Rhizaria.</title>
        <authorList>
            <person name="Hiltunen Thoren M."/>
            <person name="Onut-Brannstrom I."/>
            <person name="Alfjorden A."/>
            <person name="Peckova H."/>
            <person name="Swords F."/>
            <person name="Hooper C."/>
            <person name="Holzer A.S."/>
            <person name="Bass D."/>
            <person name="Burki F."/>
        </authorList>
    </citation>
    <scope>NUCLEOTIDE SEQUENCE [LARGE SCALE GENOMIC DNA]</scope>
    <source>
        <strain evidence="1">20-A016</strain>
    </source>
</reference>
<protein>
    <submittedName>
        <fullName evidence="1">Uncharacterized protein</fullName>
    </submittedName>
</protein>
<comment type="caution">
    <text evidence="1">The sequence shown here is derived from an EMBL/GenBank/DDBJ whole genome shotgun (WGS) entry which is preliminary data.</text>
</comment>
<name>A0ABV2ATI0_9EUKA</name>
<evidence type="ECO:0000313" key="1">
    <source>
        <dbReference type="EMBL" id="MES1922975.1"/>
    </source>
</evidence>
<keyword evidence="2" id="KW-1185">Reference proteome</keyword>
<evidence type="ECO:0000313" key="2">
    <source>
        <dbReference type="Proteomes" id="UP001439008"/>
    </source>
</evidence>
<proteinExistence type="predicted"/>
<accession>A0ABV2ATI0</accession>
<gene>
    <name evidence="1" type="ORF">MHBO_004505</name>
</gene>
<dbReference type="EMBL" id="JBDODL010004206">
    <property type="protein sequence ID" value="MES1922975.1"/>
    <property type="molecule type" value="Genomic_DNA"/>
</dbReference>